<evidence type="ECO:0000313" key="9">
    <source>
        <dbReference type="EMBL" id="PIS08863.1"/>
    </source>
</evidence>
<evidence type="ECO:0000256" key="8">
    <source>
        <dbReference type="SAM" id="MobiDB-lite"/>
    </source>
</evidence>
<feature type="region of interest" description="Disordered" evidence="8">
    <location>
        <begin position="1"/>
        <end position="77"/>
    </location>
</feature>
<dbReference type="Gene3D" id="3.40.50.790">
    <property type="match status" value="2"/>
</dbReference>
<organism evidence="9 10">
    <name type="scientific">Candidatus Beckwithbacteria bacterium CG10_big_fil_rev_8_21_14_0_10_34_10</name>
    <dbReference type="NCBI Taxonomy" id="1974495"/>
    <lineage>
        <taxon>Bacteria</taxon>
        <taxon>Candidatus Beckwithiibacteriota</taxon>
    </lineage>
</organism>
<dbReference type="CDD" id="cd00403">
    <property type="entry name" value="Ribosomal_L1"/>
    <property type="match status" value="1"/>
</dbReference>
<evidence type="ECO:0000256" key="2">
    <source>
        <dbReference type="ARBA" id="ARBA00022491"/>
    </source>
</evidence>
<evidence type="ECO:0000313" key="10">
    <source>
        <dbReference type="Proteomes" id="UP000230093"/>
    </source>
</evidence>
<proteinExistence type="inferred from homology"/>
<keyword evidence="4" id="KW-0689">Ribosomal protein</keyword>
<name>A0A2H0W877_9BACT</name>
<protein>
    <recommendedName>
        <fullName evidence="6">Large ribosomal subunit protein uL1</fullName>
    </recommendedName>
    <alternativeName>
        <fullName evidence="7">50S ribosomal protein L1</fullName>
    </alternativeName>
</protein>
<dbReference type="Pfam" id="PF00687">
    <property type="entry name" value="Ribosomal_L1"/>
    <property type="match status" value="1"/>
</dbReference>
<dbReference type="GO" id="GO:1990904">
    <property type="term" value="C:ribonucleoprotein complex"/>
    <property type="evidence" value="ECO:0007669"/>
    <property type="project" value="UniProtKB-KW"/>
</dbReference>
<feature type="compositionally biased region" description="Basic residues" evidence="8">
    <location>
        <begin position="61"/>
        <end position="76"/>
    </location>
</feature>
<keyword evidence="3" id="KW-0810">Translation regulation</keyword>
<dbReference type="InterPro" id="IPR016095">
    <property type="entry name" value="Ribosomal_uL1_3-a/b-sand"/>
</dbReference>
<dbReference type="GO" id="GO:0006417">
    <property type="term" value="P:regulation of translation"/>
    <property type="evidence" value="ECO:0007669"/>
    <property type="project" value="UniProtKB-KW"/>
</dbReference>
<dbReference type="GO" id="GO:0005840">
    <property type="term" value="C:ribosome"/>
    <property type="evidence" value="ECO:0007669"/>
    <property type="project" value="UniProtKB-KW"/>
</dbReference>
<evidence type="ECO:0000256" key="1">
    <source>
        <dbReference type="ARBA" id="ARBA00010531"/>
    </source>
</evidence>
<dbReference type="EMBL" id="PEZT01000026">
    <property type="protein sequence ID" value="PIS08863.1"/>
    <property type="molecule type" value="Genomic_DNA"/>
</dbReference>
<dbReference type="PANTHER" id="PTHR36427">
    <property type="entry name" value="54S RIBOSOMAL PROTEIN L1, MITOCHONDRIAL"/>
    <property type="match status" value="1"/>
</dbReference>
<feature type="compositionally biased region" description="Basic and acidic residues" evidence="8">
    <location>
        <begin position="7"/>
        <end position="21"/>
    </location>
</feature>
<sequence length="266" mass="29773">MGQKKIKSIDLSKEEKKEKRQIAKSGKAQGRLTDVSAQALKKLEAREKLDKEEIKPEKEPKKGKKAKKRKAKKRSKRYEALKAKIDKTKLYPPNEAIELLCSLSNSKMDETVEVHLNLREEKYSGTISFPHGTGKKQRIVIANDLLVEQISQGKINFDVLIASPQMMPKIARVAKILGPKGLVPSPKTNTISEKPEELKKKMEAGTTQIKTEPKAPLIHLRIGKISFGPKKILQNFECLIKTVTPGKIEKVSICSTHSPGIKVNLK</sequence>
<dbReference type="InterPro" id="IPR028364">
    <property type="entry name" value="Ribosomal_uL1/biogenesis"/>
</dbReference>
<accession>A0A2H0W877</accession>
<evidence type="ECO:0000256" key="4">
    <source>
        <dbReference type="ARBA" id="ARBA00022980"/>
    </source>
</evidence>
<dbReference type="SUPFAM" id="SSF56808">
    <property type="entry name" value="Ribosomal protein L1"/>
    <property type="match status" value="1"/>
</dbReference>
<dbReference type="InterPro" id="IPR023674">
    <property type="entry name" value="Ribosomal_uL1-like"/>
</dbReference>
<evidence type="ECO:0000256" key="3">
    <source>
        <dbReference type="ARBA" id="ARBA00022845"/>
    </source>
</evidence>
<keyword evidence="2" id="KW-0678">Repressor</keyword>
<feature type="compositionally biased region" description="Basic and acidic residues" evidence="8">
    <location>
        <begin position="41"/>
        <end position="60"/>
    </location>
</feature>
<dbReference type="AlphaFoldDB" id="A0A2H0W877"/>
<dbReference type="PANTHER" id="PTHR36427:SF3">
    <property type="entry name" value="LARGE RIBOSOMAL SUBUNIT PROTEIN UL1M"/>
    <property type="match status" value="1"/>
</dbReference>
<evidence type="ECO:0000256" key="6">
    <source>
        <dbReference type="ARBA" id="ARBA00035241"/>
    </source>
</evidence>
<keyword evidence="5" id="KW-0687">Ribonucleoprotein</keyword>
<evidence type="ECO:0000256" key="7">
    <source>
        <dbReference type="ARBA" id="ARBA00035452"/>
    </source>
</evidence>
<gene>
    <name evidence="9" type="ORF">COT75_04480</name>
</gene>
<evidence type="ECO:0000256" key="5">
    <source>
        <dbReference type="ARBA" id="ARBA00023274"/>
    </source>
</evidence>
<comment type="caution">
    <text evidence="9">The sequence shown here is derived from an EMBL/GenBank/DDBJ whole genome shotgun (WGS) entry which is preliminary data.</text>
</comment>
<dbReference type="Gene3D" id="3.30.190.20">
    <property type="match status" value="2"/>
</dbReference>
<comment type="similarity">
    <text evidence="1">Belongs to the universal ribosomal protein uL1 family.</text>
</comment>
<dbReference type="Proteomes" id="UP000230093">
    <property type="component" value="Unassembled WGS sequence"/>
</dbReference>
<reference evidence="10" key="1">
    <citation type="submission" date="2017-09" db="EMBL/GenBank/DDBJ databases">
        <title>Depth-based differentiation of microbial function through sediment-hosted aquifers and enrichment of novel symbionts in the deep terrestrial subsurface.</title>
        <authorList>
            <person name="Probst A.J."/>
            <person name="Ladd B."/>
            <person name="Jarett J.K."/>
            <person name="Geller-Mcgrath D.E."/>
            <person name="Sieber C.M.K."/>
            <person name="Emerson J.B."/>
            <person name="Anantharaman K."/>
            <person name="Thomas B.C."/>
            <person name="Malmstrom R."/>
            <person name="Stieglmeier M."/>
            <person name="Klingl A."/>
            <person name="Woyke T."/>
            <person name="Ryan C.M."/>
            <person name="Banfield J.F."/>
        </authorList>
    </citation>
    <scope>NUCLEOTIDE SEQUENCE [LARGE SCALE GENOMIC DNA]</scope>
</reference>